<evidence type="ECO:0000313" key="4">
    <source>
        <dbReference type="Proteomes" id="UP000051673"/>
    </source>
</evidence>
<dbReference type="Pfam" id="PF05065">
    <property type="entry name" value="Phage_capsid"/>
    <property type="match status" value="1"/>
</dbReference>
<evidence type="ECO:0000259" key="2">
    <source>
        <dbReference type="Pfam" id="PF05065"/>
    </source>
</evidence>
<keyword evidence="4" id="KW-1185">Reference proteome</keyword>
<dbReference type="OrthoDB" id="2043141at2"/>
<feature type="domain" description="Phage capsid-like C-terminal" evidence="2">
    <location>
        <begin position="58"/>
        <end position="218"/>
    </location>
</feature>
<dbReference type="RefSeq" id="WP_057786367.1">
    <property type="nucleotide sequence ID" value="NZ_JQCD01000017.1"/>
</dbReference>
<reference evidence="3 4" key="1">
    <citation type="journal article" date="2015" name="Genome Announc.">
        <title>Expanding the biotechnology potential of lactobacilli through comparative genomics of 213 strains and associated genera.</title>
        <authorList>
            <person name="Sun Z."/>
            <person name="Harris H.M."/>
            <person name="McCann A."/>
            <person name="Guo C."/>
            <person name="Argimon S."/>
            <person name="Zhang W."/>
            <person name="Yang X."/>
            <person name="Jeffery I.B."/>
            <person name="Cooney J.C."/>
            <person name="Kagawa T.F."/>
            <person name="Liu W."/>
            <person name="Song Y."/>
            <person name="Salvetti E."/>
            <person name="Wrobel A."/>
            <person name="Rasinkangas P."/>
            <person name="Parkhill J."/>
            <person name="Rea M.C."/>
            <person name="O'Sullivan O."/>
            <person name="Ritari J."/>
            <person name="Douillard F.P."/>
            <person name="Paul Ross R."/>
            <person name="Yang R."/>
            <person name="Briner A.E."/>
            <person name="Felis G.E."/>
            <person name="de Vos W.M."/>
            <person name="Barrangou R."/>
            <person name="Klaenhammer T.R."/>
            <person name="Caufield P.W."/>
            <person name="Cui Y."/>
            <person name="Zhang H."/>
            <person name="O'Toole P.W."/>
        </authorList>
    </citation>
    <scope>NUCLEOTIDE SEQUENCE [LARGE SCALE GENOMIC DNA]</scope>
    <source>
        <strain evidence="3 4">DSM 20014</strain>
    </source>
</reference>
<sequence length="358" mass="38580">MNLEKTPQEQFEEKINAMVVDMVADAQSGKAADVKMTAEERKFFADINTNVGTKDTQVLPEDTINEVFNGLTEDHPFLATLNMQNTGLRMKVIKADTSGNAVWGDIFGDIKGQLDATFVTEDALHHKLTAFIAIPKDLTDFGPEWIKKFVTTQITEAMAVALEEAFINGDGSNRPIGLAMDISKGQVANGVTTYPKKTAAGTIDFSDHDKVIQDVAQMAQDLAITESGKMLPVDNVVNLAVSPADYHILRGTFMMQNAAGVYVENYPLGIKVVPATGVEKGEAIAYIPSRYDAAIGGGLTISNYDQTLAMEDMNLNIAKQFAYGKAIDNKASRLYKITLPQVLGGAGSSTTPTESGAK</sequence>
<comment type="caution">
    <text evidence="3">The sequence shown here is derived from an EMBL/GenBank/DDBJ whole genome shotgun (WGS) entry which is preliminary data.</text>
</comment>
<name>A0A0R2JSR1_9LACO</name>
<evidence type="ECO:0000256" key="1">
    <source>
        <dbReference type="ARBA" id="ARBA00004328"/>
    </source>
</evidence>
<dbReference type="InterPro" id="IPR054612">
    <property type="entry name" value="Phage_capsid-like_C"/>
</dbReference>
<proteinExistence type="predicted"/>
<dbReference type="SUPFAM" id="SSF56563">
    <property type="entry name" value="Major capsid protein gp5"/>
    <property type="match status" value="1"/>
</dbReference>
<dbReference type="STRING" id="1620.IV67_GL001434"/>
<dbReference type="Proteomes" id="UP000051673">
    <property type="component" value="Unassembled WGS sequence"/>
</dbReference>
<organism evidence="3 4">
    <name type="scientific">Weissella minor</name>
    <dbReference type="NCBI Taxonomy" id="1620"/>
    <lineage>
        <taxon>Bacteria</taxon>
        <taxon>Bacillati</taxon>
        <taxon>Bacillota</taxon>
        <taxon>Bacilli</taxon>
        <taxon>Lactobacillales</taxon>
        <taxon>Lactobacillaceae</taxon>
        <taxon>Weissella</taxon>
    </lineage>
</organism>
<comment type="subcellular location">
    <subcellularLocation>
        <location evidence="1">Virion</location>
    </subcellularLocation>
</comment>
<dbReference type="Gene3D" id="3.30.2400.10">
    <property type="entry name" value="Major capsid protein gp5"/>
    <property type="match status" value="1"/>
</dbReference>
<dbReference type="InterPro" id="IPR024455">
    <property type="entry name" value="Phage_capsid"/>
</dbReference>
<protein>
    <submittedName>
        <fullName evidence="3">Major head protein Cps</fullName>
    </submittedName>
</protein>
<dbReference type="AlphaFoldDB" id="A0A0R2JSR1"/>
<gene>
    <name evidence="3" type="ORF">IV67_GL001434</name>
</gene>
<dbReference type="NCBIfam" id="TIGR01554">
    <property type="entry name" value="major_cap_HK97"/>
    <property type="match status" value="1"/>
</dbReference>
<evidence type="ECO:0000313" key="3">
    <source>
        <dbReference type="EMBL" id="KRN77591.1"/>
    </source>
</evidence>
<accession>A0A0R2JSR1</accession>
<dbReference type="EMBL" id="JQCD01000017">
    <property type="protein sequence ID" value="KRN77591.1"/>
    <property type="molecule type" value="Genomic_DNA"/>
</dbReference>
<dbReference type="PATRIC" id="fig|1620.3.peg.1457"/>